<name>A0A2P6VMU1_9CHLO</name>
<gene>
    <name evidence="1" type="ORF">C2E20_1124</name>
</gene>
<dbReference type="EMBL" id="LHPF02000002">
    <property type="protein sequence ID" value="PSC75404.1"/>
    <property type="molecule type" value="Genomic_DNA"/>
</dbReference>
<evidence type="ECO:0000313" key="2">
    <source>
        <dbReference type="Proteomes" id="UP000239649"/>
    </source>
</evidence>
<reference evidence="1 2" key="1">
    <citation type="journal article" date="2018" name="Plant J.">
        <title>Genome sequences of Chlorella sorokiniana UTEX 1602 and Micractinium conductrix SAG 241.80: implications to maltose excretion by a green alga.</title>
        <authorList>
            <person name="Arriola M.B."/>
            <person name="Velmurugan N."/>
            <person name="Zhang Y."/>
            <person name="Plunkett M.H."/>
            <person name="Hondzo H."/>
            <person name="Barney B.M."/>
        </authorList>
    </citation>
    <scope>NUCLEOTIDE SEQUENCE [LARGE SCALE GENOMIC DNA]</scope>
    <source>
        <strain evidence="1 2">SAG 241.80</strain>
    </source>
</reference>
<organism evidence="1 2">
    <name type="scientific">Micractinium conductrix</name>
    <dbReference type="NCBI Taxonomy" id="554055"/>
    <lineage>
        <taxon>Eukaryota</taxon>
        <taxon>Viridiplantae</taxon>
        <taxon>Chlorophyta</taxon>
        <taxon>core chlorophytes</taxon>
        <taxon>Trebouxiophyceae</taxon>
        <taxon>Chlorellales</taxon>
        <taxon>Chlorellaceae</taxon>
        <taxon>Chlorella clade</taxon>
        <taxon>Micractinium</taxon>
    </lineage>
</organism>
<protein>
    <submittedName>
        <fullName evidence="1">Uncharacterized protein</fullName>
    </submittedName>
</protein>
<evidence type="ECO:0000313" key="1">
    <source>
        <dbReference type="EMBL" id="PSC75404.1"/>
    </source>
</evidence>
<dbReference type="AlphaFoldDB" id="A0A2P6VMU1"/>
<dbReference type="STRING" id="554055.A0A2P6VMU1"/>
<dbReference type="OrthoDB" id="549775at2759"/>
<comment type="caution">
    <text evidence="1">The sequence shown here is derived from an EMBL/GenBank/DDBJ whole genome shotgun (WGS) entry which is preliminary data.</text>
</comment>
<sequence>MSATEARAVLRALLRAVDRNVTSASGNRQWREFVLAQWRANAASSNEAERSAALQEAKDYALLIDSIREHKELLLSYNIGIPIDDRERDMNARAATLVGLAMPPKAEPQ</sequence>
<accession>A0A2P6VMU1</accession>
<dbReference type="Pfam" id="PF13233">
    <property type="entry name" value="Complex1_LYR_2"/>
    <property type="match status" value="1"/>
</dbReference>
<proteinExistence type="predicted"/>
<dbReference type="Proteomes" id="UP000239649">
    <property type="component" value="Unassembled WGS sequence"/>
</dbReference>
<keyword evidence="2" id="KW-1185">Reference proteome</keyword>
<dbReference type="PANTHER" id="PTHR35763">
    <property type="entry name" value="COMPLEX 1 LYR-LIKE PROTEIN"/>
    <property type="match status" value="1"/>
</dbReference>
<dbReference type="PANTHER" id="PTHR35763:SF1">
    <property type="entry name" value="OS11G0133900 PROTEIN"/>
    <property type="match status" value="1"/>
</dbReference>